<reference evidence="6 7" key="1">
    <citation type="journal article" date="2021" name="Comput. Struct. Biotechnol. J.">
        <title>De novo genome assembly of the potent medicinal plant Rehmannia glutinosa using nanopore technology.</title>
        <authorList>
            <person name="Ma L."/>
            <person name="Dong C."/>
            <person name="Song C."/>
            <person name="Wang X."/>
            <person name="Zheng X."/>
            <person name="Niu Y."/>
            <person name="Chen S."/>
            <person name="Feng W."/>
        </authorList>
    </citation>
    <scope>NUCLEOTIDE SEQUENCE [LARGE SCALE GENOMIC DNA]</scope>
    <source>
        <strain evidence="6">DH-2019</strain>
    </source>
</reference>
<evidence type="ECO:0000256" key="3">
    <source>
        <dbReference type="ARBA" id="ARBA00022833"/>
    </source>
</evidence>
<gene>
    <name evidence="6" type="ORF">DH2020_032742</name>
</gene>
<feature type="domain" description="RING-CH-type" evidence="5">
    <location>
        <begin position="77"/>
        <end position="143"/>
    </location>
</feature>
<evidence type="ECO:0000313" key="6">
    <source>
        <dbReference type="EMBL" id="KAK6133528.1"/>
    </source>
</evidence>
<keyword evidence="4" id="KW-0472">Membrane</keyword>
<proteinExistence type="predicted"/>
<dbReference type="PANTHER" id="PTHR46214">
    <property type="entry name" value="ZINC FINGER, RING-CH-TYPE"/>
    <property type="match status" value="1"/>
</dbReference>
<dbReference type="SUPFAM" id="SSF57850">
    <property type="entry name" value="RING/U-box"/>
    <property type="match status" value="1"/>
</dbReference>
<keyword evidence="4" id="KW-0812">Transmembrane</keyword>
<sequence length="202" mass="22143">MDLEMREVNLRVEQSSASDNLRGSETAIGIGANEIADSNAKSNGSALNKAVGEDEEAKMKEEDKPSSCVIDINSNGFVGENQRVCRICHLNAKESGKTSIELIELGCGCKGELGMAHSHCAEAWFRVRGNRLCEICGETAKNITGVGDSGFMEEWNESRSDTFTTSSDGNRRCLRGQPLCNFLMACLVIAFVLPWFFRVNMF</sequence>
<dbReference type="Pfam" id="PF12906">
    <property type="entry name" value="RINGv"/>
    <property type="match status" value="1"/>
</dbReference>
<evidence type="ECO:0000256" key="1">
    <source>
        <dbReference type="ARBA" id="ARBA00022723"/>
    </source>
</evidence>
<keyword evidence="7" id="KW-1185">Reference proteome</keyword>
<evidence type="ECO:0000256" key="4">
    <source>
        <dbReference type="SAM" id="Phobius"/>
    </source>
</evidence>
<dbReference type="Proteomes" id="UP001318860">
    <property type="component" value="Unassembled WGS sequence"/>
</dbReference>
<keyword evidence="4" id="KW-1133">Transmembrane helix</keyword>
<keyword evidence="2" id="KW-0863">Zinc-finger</keyword>
<dbReference type="SMART" id="SM00744">
    <property type="entry name" value="RINGv"/>
    <property type="match status" value="1"/>
</dbReference>
<accession>A0ABR0VEI2</accession>
<dbReference type="PROSITE" id="PS51292">
    <property type="entry name" value="ZF_RING_CH"/>
    <property type="match status" value="1"/>
</dbReference>
<name>A0ABR0VEI2_REHGL</name>
<evidence type="ECO:0000259" key="5">
    <source>
        <dbReference type="PROSITE" id="PS51292"/>
    </source>
</evidence>
<evidence type="ECO:0000313" key="7">
    <source>
        <dbReference type="Proteomes" id="UP001318860"/>
    </source>
</evidence>
<dbReference type="EMBL" id="JABTTQ020001212">
    <property type="protein sequence ID" value="KAK6133528.1"/>
    <property type="molecule type" value="Genomic_DNA"/>
</dbReference>
<dbReference type="PANTHER" id="PTHR46214:SF8">
    <property type="entry name" value="RING_FYVE_PHD ZINC FINGER SUPERFAMILY PROTEIN"/>
    <property type="match status" value="1"/>
</dbReference>
<comment type="caution">
    <text evidence="6">The sequence shown here is derived from an EMBL/GenBank/DDBJ whole genome shotgun (WGS) entry which is preliminary data.</text>
</comment>
<feature type="transmembrane region" description="Helical" evidence="4">
    <location>
        <begin position="179"/>
        <end position="197"/>
    </location>
</feature>
<evidence type="ECO:0000256" key="2">
    <source>
        <dbReference type="ARBA" id="ARBA00022771"/>
    </source>
</evidence>
<keyword evidence="3" id="KW-0862">Zinc</keyword>
<dbReference type="InterPro" id="IPR011016">
    <property type="entry name" value="Znf_RING-CH"/>
</dbReference>
<protein>
    <recommendedName>
        <fullName evidence="5">RING-CH-type domain-containing protein</fullName>
    </recommendedName>
</protein>
<dbReference type="Gene3D" id="3.30.40.10">
    <property type="entry name" value="Zinc/RING finger domain, C3HC4 (zinc finger)"/>
    <property type="match status" value="1"/>
</dbReference>
<dbReference type="InterPro" id="IPR013083">
    <property type="entry name" value="Znf_RING/FYVE/PHD"/>
</dbReference>
<organism evidence="6 7">
    <name type="scientific">Rehmannia glutinosa</name>
    <name type="common">Chinese foxglove</name>
    <dbReference type="NCBI Taxonomy" id="99300"/>
    <lineage>
        <taxon>Eukaryota</taxon>
        <taxon>Viridiplantae</taxon>
        <taxon>Streptophyta</taxon>
        <taxon>Embryophyta</taxon>
        <taxon>Tracheophyta</taxon>
        <taxon>Spermatophyta</taxon>
        <taxon>Magnoliopsida</taxon>
        <taxon>eudicotyledons</taxon>
        <taxon>Gunneridae</taxon>
        <taxon>Pentapetalae</taxon>
        <taxon>asterids</taxon>
        <taxon>lamiids</taxon>
        <taxon>Lamiales</taxon>
        <taxon>Orobanchaceae</taxon>
        <taxon>Rehmannieae</taxon>
        <taxon>Rehmannia</taxon>
    </lineage>
</organism>
<keyword evidence="1" id="KW-0479">Metal-binding</keyword>